<keyword evidence="5" id="KW-1185">Reference proteome</keyword>
<dbReference type="Pfam" id="PF17111">
    <property type="entry name" value="PigL_N"/>
    <property type="match status" value="1"/>
</dbReference>
<dbReference type="AlphaFoldDB" id="A0A364N825"/>
<dbReference type="EMBL" id="QGDH01000036">
    <property type="protein sequence ID" value="RAR13367.1"/>
    <property type="molecule type" value="Genomic_DNA"/>
</dbReference>
<accession>A0A364N825</accession>
<feature type="region of interest" description="Disordered" evidence="1">
    <location>
        <begin position="306"/>
        <end position="333"/>
    </location>
</feature>
<feature type="domain" description="Azaphilone pigments biosynthesis cluster protein L N-terminal" evidence="3">
    <location>
        <begin position="2"/>
        <end position="195"/>
    </location>
</feature>
<comment type="caution">
    <text evidence="4">The sequence shown here is derived from an EMBL/GenBank/DDBJ whole genome shotgun (WGS) entry which is preliminary data.</text>
</comment>
<name>A0A364N825_STELY</name>
<dbReference type="InterPro" id="IPR031348">
    <property type="entry name" value="PigL_N"/>
</dbReference>
<gene>
    <name evidence="4" type="ORF">DDE83_003230</name>
</gene>
<sequence>MAEAVGLASGLLTLIVFTFDASKSLYEAISSFKSQRQTIKHVLADLNALATVLTTIREQAQHPAKAAKLELLRQPLECCATTCKEMHEMLKMCSAHSKDGQSSVRDWLKMRYRGKSFDDIKNRLSSYKTTLVVAFQSTNSQDHSATQESLCDLKDLISGAKEDLEDQLDTVRHTISAADASLRGLLEEDQARLQSSLESIAHAQQIADTTRPKVTIEENCAGEGSRAIFGTDTSQPGFNLTVARNEVAVGAVSSAGVHSAQTLQALLQHSRTPDLALALQALQTQSPNVRGEAVQVVLNDISAERGQAGLQPPTSSLLTEPDSLYSSSDGQPIYSVKPAPASLEMLEN</sequence>
<reference evidence="5" key="1">
    <citation type="submission" date="2018-05" db="EMBL/GenBank/DDBJ databases">
        <title>Draft genome sequence of Stemphylium lycopersici strain CIDEFI 213.</title>
        <authorList>
            <person name="Medina R."/>
            <person name="Franco M.E.E."/>
            <person name="Lucentini C.G."/>
            <person name="Saparrat M.C.N."/>
            <person name="Balatti P.A."/>
        </authorList>
    </citation>
    <scope>NUCLEOTIDE SEQUENCE [LARGE SCALE GENOMIC DNA]</scope>
    <source>
        <strain evidence="5">CIDEFI 213</strain>
    </source>
</reference>
<evidence type="ECO:0000259" key="3">
    <source>
        <dbReference type="Pfam" id="PF17111"/>
    </source>
</evidence>
<feature type="chain" id="PRO_5016704084" description="Azaphilone pigments biosynthesis cluster protein L N-terminal domain-containing protein" evidence="2">
    <location>
        <begin position="19"/>
        <end position="348"/>
    </location>
</feature>
<evidence type="ECO:0000313" key="5">
    <source>
        <dbReference type="Proteomes" id="UP000249619"/>
    </source>
</evidence>
<feature type="signal peptide" evidence="2">
    <location>
        <begin position="1"/>
        <end position="18"/>
    </location>
</feature>
<evidence type="ECO:0000256" key="1">
    <source>
        <dbReference type="SAM" id="MobiDB-lite"/>
    </source>
</evidence>
<organism evidence="4 5">
    <name type="scientific">Stemphylium lycopersici</name>
    <name type="common">Tomato gray leaf spot disease fungus</name>
    <name type="synonym">Thyrospora lycopersici</name>
    <dbReference type="NCBI Taxonomy" id="183478"/>
    <lineage>
        <taxon>Eukaryota</taxon>
        <taxon>Fungi</taxon>
        <taxon>Dikarya</taxon>
        <taxon>Ascomycota</taxon>
        <taxon>Pezizomycotina</taxon>
        <taxon>Dothideomycetes</taxon>
        <taxon>Pleosporomycetidae</taxon>
        <taxon>Pleosporales</taxon>
        <taxon>Pleosporineae</taxon>
        <taxon>Pleosporaceae</taxon>
        <taxon>Stemphylium</taxon>
    </lineage>
</organism>
<evidence type="ECO:0000313" key="4">
    <source>
        <dbReference type="EMBL" id="RAR13367.1"/>
    </source>
</evidence>
<protein>
    <recommendedName>
        <fullName evidence="3">Azaphilone pigments biosynthesis cluster protein L N-terminal domain-containing protein</fullName>
    </recommendedName>
</protein>
<dbReference type="Proteomes" id="UP000249619">
    <property type="component" value="Unassembled WGS sequence"/>
</dbReference>
<feature type="compositionally biased region" description="Polar residues" evidence="1">
    <location>
        <begin position="312"/>
        <end position="330"/>
    </location>
</feature>
<proteinExistence type="predicted"/>
<evidence type="ECO:0000256" key="2">
    <source>
        <dbReference type="SAM" id="SignalP"/>
    </source>
</evidence>
<keyword evidence="2" id="KW-0732">Signal</keyword>